<evidence type="ECO:0000256" key="6">
    <source>
        <dbReference type="ARBA" id="ARBA00023136"/>
    </source>
</evidence>
<keyword evidence="14" id="KW-1185">Reference proteome</keyword>
<dbReference type="SUPFAM" id="SSF56935">
    <property type="entry name" value="Porins"/>
    <property type="match status" value="1"/>
</dbReference>
<keyword evidence="5 9" id="KW-0798">TonB box</keyword>
<name>A0A3M8Q7I6_9GAMM</name>
<evidence type="ECO:0000313" key="13">
    <source>
        <dbReference type="EMBL" id="RNF52047.1"/>
    </source>
</evidence>
<dbReference type="GO" id="GO:0009279">
    <property type="term" value="C:cell outer membrane"/>
    <property type="evidence" value="ECO:0007669"/>
    <property type="project" value="UniProtKB-SubCell"/>
</dbReference>
<dbReference type="PANTHER" id="PTHR30069">
    <property type="entry name" value="TONB-DEPENDENT OUTER MEMBRANE RECEPTOR"/>
    <property type="match status" value="1"/>
</dbReference>
<dbReference type="Proteomes" id="UP000280507">
    <property type="component" value="Unassembled WGS sequence"/>
</dbReference>
<dbReference type="PANTHER" id="PTHR30069:SF27">
    <property type="entry name" value="BLL4766 PROTEIN"/>
    <property type="match status" value="1"/>
</dbReference>
<evidence type="ECO:0000259" key="12">
    <source>
        <dbReference type="Pfam" id="PF07715"/>
    </source>
</evidence>
<gene>
    <name evidence="13" type="ORF">EBI00_03805</name>
</gene>
<evidence type="ECO:0000256" key="3">
    <source>
        <dbReference type="ARBA" id="ARBA00022452"/>
    </source>
</evidence>
<dbReference type="AlphaFoldDB" id="A0A3M8Q7I6"/>
<dbReference type="Gene3D" id="2.170.130.10">
    <property type="entry name" value="TonB-dependent receptor, plug domain"/>
    <property type="match status" value="1"/>
</dbReference>
<comment type="caution">
    <text evidence="13">The sequence shown here is derived from an EMBL/GenBank/DDBJ whole genome shotgun (WGS) entry which is preliminary data.</text>
</comment>
<evidence type="ECO:0000259" key="11">
    <source>
        <dbReference type="Pfam" id="PF00593"/>
    </source>
</evidence>
<evidence type="ECO:0000256" key="2">
    <source>
        <dbReference type="ARBA" id="ARBA00022448"/>
    </source>
</evidence>
<dbReference type="InterPro" id="IPR039426">
    <property type="entry name" value="TonB-dep_rcpt-like"/>
</dbReference>
<dbReference type="GO" id="GO:0015344">
    <property type="term" value="F:siderophore uptake transmembrane transporter activity"/>
    <property type="evidence" value="ECO:0007669"/>
    <property type="project" value="TreeGrafter"/>
</dbReference>
<evidence type="ECO:0000256" key="10">
    <source>
        <dbReference type="SAM" id="MobiDB-lite"/>
    </source>
</evidence>
<dbReference type="InterPro" id="IPR037066">
    <property type="entry name" value="Plug_dom_sf"/>
</dbReference>
<feature type="region of interest" description="Disordered" evidence="10">
    <location>
        <begin position="262"/>
        <end position="282"/>
    </location>
</feature>
<feature type="domain" description="TonB-dependent receptor plug" evidence="12">
    <location>
        <begin position="59"/>
        <end position="164"/>
    </location>
</feature>
<evidence type="ECO:0000256" key="9">
    <source>
        <dbReference type="RuleBase" id="RU003357"/>
    </source>
</evidence>
<feature type="compositionally biased region" description="Polar residues" evidence="10">
    <location>
        <begin position="268"/>
        <end position="282"/>
    </location>
</feature>
<evidence type="ECO:0000256" key="5">
    <source>
        <dbReference type="ARBA" id="ARBA00023077"/>
    </source>
</evidence>
<dbReference type="InterPro" id="IPR036942">
    <property type="entry name" value="Beta-barrel_TonB_sf"/>
</dbReference>
<dbReference type="RefSeq" id="WP_123094596.1">
    <property type="nucleotide sequence ID" value="NZ_RIZG01000002.1"/>
</dbReference>
<proteinExistence type="inferred from homology"/>
<dbReference type="PROSITE" id="PS52016">
    <property type="entry name" value="TONB_DEPENDENT_REC_3"/>
    <property type="match status" value="1"/>
</dbReference>
<protein>
    <submittedName>
        <fullName evidence="13">TonB-dependent receptor</fullName>
    </submittedName>
</protein>
<accession>A0A3M8Q7I6</accession>
<keyword evidence="13" id="KW-0675">Receptor</keyword>
<comment type="similarity">
    <text evidence="8 9">Belongs to the TonB-dependent receptor family.</text>
</comment>
<dbReference type="Gene3D" id="2.40.170.20">
    <property type="entry name" value="TonB-dependent receptor, beta-barrel domain"/>
    <property type="match status" value="1"/>
</dbReference>
<dbReference type="OrthoDB" id="9758929at2"/>
<sequence length="673" mass="76118">MKGMGFQWIAVGVLVCGNVLAEANEDAFGRELSFAGYDSFLSAIPVVVTPSKMPQPRVNVSSTLSVLDGEFIRRINMQYVEDLLQFVPGFSVAPFKTSSQKIVSYHGTQLDEYRRIQVLVNGRSVYSAGLARVEWATLPLNIEDVARVEVNRGPNAASYGINSFFAVVNIITRTPLETLGSSVSAYSGSRGDYRLFGQQSRLSDEWSYRASASINSVQGFDEDASGRPRHDGHRSVMGNVVMQKDMSNRSFDIDMGASQLRDRVEPSQYVSNRSRSGNYDTNQPMRLVDREHIKLAYRQQLSADHEIKLQYYYDQSDLNEYHEVLLTPEFYNEVFGGVSAVNVNKAYSVDLFETRHDLELQSDWKASERLRVISSLGYRWDEADSDLYLSGKAGDEVFRGSSNLEYLLGDDWVLNTGAMLERSQMGGTFFSPKLGATYKLSERESVRMNVSQAVRTPDISDQFFRWRYTLTSGEVSTTSYALNGEKSEEITSYEMGYFHYWPSQGVSLDLKFYHDKVQDMVLSKKHFSALFGADRPIQEGVVEDVTIRGAEIELDWRFRSGAMARVTYAYQDTQTQNASLLESTTPNMMSLFGSVPFADVWAVNGYYFYADKLANKNYQFLNTWLSYRLTLGGYSKATLGIGMEARLDKNALVRKHNNLADDRFAYVFTNITF</sequence>
<dbReference type="EMBL" id="RIZG01000002">
    <property type="protein sequence ID" value="RNF52047.1"/>
    <property type="molecule type" value="Genomic_DNA"/>
</dbReference>
<keyword evidence="2 8" id="KW-0813">Transport</keyword>
<keyword evidence="4 8" id="KW-0812">Transmembrane</keyword>
<feature type="domain" description="TonB-dependent receptor-like beta-barrel" evidence="11">
    <location>
        <begin position="268"/>
        <end position="640"/>
    </location>
</feature>
<keyword evidence="6 8" id="KW-0472">Membrane</keyword>
<dbReference type="Pfam" id="PF07715">
    <property type="entry name" value="Plug"/>
    <property type="match status" value="1"/>
</dbReference>
<dbReference type="Pfam" id="PF00593">
    <property type="entry name" value="TonB_dep_Rec_b-barrel"/>
    <property type="match status" value="1"/>
</dbReference>
<evidence type="ECO:0000313" key="14">
    <source>
        <dbReference type="Proteomes" id="UP000280507"/>
    </source>
</evidence>
<keyword evidence="3 8" id="KW-1134">Transmembrane beta strand</keyword>
<evidence type="ECO:0000256" key="1">
    <source>
        <dbReference type="ARBA" id="ARBA00004571"/>
    </source>
</evidence>
<comment type="subcellular location">
    <subcellularLocation>
        <location evidence="1 8">Cell outer membrane</location>
        <topology evidence="1 8">Multi-pass membrane protein</topology>
    </subcellularLocation>
</comment>
<evidence type="ECO:0000256" key="8">
    <source>
        <dbReference type="PROSITE-ProRule" id="PRU01360"/>
    </source>
</evidence>
<evidence type="ECO:0000256" key="7">
    <source>
        <dbReference type="ARBA" id="ARBA00023237"/>
    </source>
</evidence>
<evidence type="ECO:0000256" key="4">
    <source>
        <dbReference type="ARBA" id="ARBA00022692"/>
    </source>
</evidence>
<organism evidence="13 14">
    <name type="scientific">Marinomonas hwangdonensis</name>
    <dbReference type="NCBI Taxonomy" id="1053647"/>
    <lineage>
        <taxon>Bacteria</taxon>
        <taxon>Pseudomonadati</taxon>
        <taxon>Pseudomonadota</taxon>
        <taxon>Gammaproteobacteria</taxon>
        <taxon>Oceanospirillales</taxon>
        <taxon>Oceanospirillaceae</taxon>
        <taxon>Marinomonas</taxon>
    </lineage>
</organism>
<keyword evidence="7 8" id="KW-0998">Cell outer membrane</keyword>
<reference evidence="13 14" key="1">
    <citation type="journal article" date="2012" name="Int. J. Syst. Evol. Microbiol.">
        <title>Marinomonas hwangdonensis sp. nov., isolated from seawater.</title>
        <authorList>
            <person name="Jung Y.T."/>
            <person name="Oh T.K."/>
            <person name="Yoon J.H."/>
        </authorList>
    </citation>
    <scope>NUCLEOTIDE SEQUENCE [LARGE SCALE GENOMIC DNA]</scope>
    <source>
        <strain evidence="13 14">HDW-15</strain>
    </source>
</reference>
<dbReference type="InterPro" id="IPR012910">
    <property type="entry name" value="Plug_dom"/>
</dbReference>
<dbReference type="GO" id="GO:0044718">
    <property type="term" value="P:siderophore transmembrane transport"/>
    <property type="evidence" value="ECO:0007669"/>
    <property type="project" value="TreeGrafter"/>
</dbReference>
<dbReference type="InterPro" id="IPR000531">
    <property type="entry name" value="Beta-barrel_TonB"/>
</dbReference>